<keyword evidence="7" id="KW-1185">Reference proteome</keyword>
<dbReference type="InterPro" id="IPR005119">
    <property type="entry name" value="LysR_subst-bd"/>
</dbReference>
<accession>A0ABR7LLU3</accession>
<keyword evidence="4" id="KW-0804">Transcription</keyword>
<evidence type="ECO:0000256" key="4">
    <source>
        <dbReference type="ARBA" id="ARBA00023163"/>
    </source>
</evidence>
<evidence type="ECO:0000256" key="3">
    <source>
        <dbReference type="ARBA" id="ARBA00023125"/>
    </source>
</evidence>
<dbReference type="PANTHER" id="PTHR30346:SF17">
    <property type="entry name" value="LYSR FAMILY TRANSCRIPTIONAL REGULATOR"/>
    <property type="match status" value="1"/>
</dbReference>
<proteinExistence type="inferred from homology"/>
<keyword evidence="2" id="KW-0805">Transcription regulation</keyword>
<name>A0ABR7LLU3_9ACTN</name>
<feature type="domain" description="HTH lysR-type" evidence="5">
    <location>
        <begin position="2"/>
        <end position="59"/>
    </location>
</feature>
<dbReference type="EMBL" id="JABVEC010000005">
    <property type="protein sequence ID" value="MBC6465788.1"/>
    <property type="molecule type" value="Genomic_DNA"/>
</dbReference>
<gene>
    <name evidence="6" type="ORF">HKK74_09805</name>
</gene>
<comment type="similarity">
    <text evidence="1">Belongs to the LysR transcriptional regulatory family.</text>
</comment>
<dbReference type="Gene3D" id="1.10.10.10">
    <property type="entry name" value="Winged helix-like DNA-binding domain superfamily/Winged helix DNA-binding domain"/>
    <property type="match status" value="1"/>
</dbReference>
<evidence type="ECO:0000259" key="5">
    <source>
        <dbReference type="PROSITE" id="PS50931"/>
    </source>
</evidence>
<dbReference type="RefSeq" id="WP_187242787.1">
    <property type="nucleotide sequence ID" value="NZ_BAAAOK010000006.1"/>
</dbReference>
<evidence type="ECO:0000256" key="2">
    <source>
        <dbReference type="ARBA" id="ARBA00023015"/>
    </source>
</evidence>
<dbReference type="InterPro" id="IPR000847">
    <property type="entry name" value="LysR_HTH_N"/>
</dbReference>
<dbReference type="InterPro" id="IPR036390">
    <property type="entry name" value="WH_DNA-bd_sf"/>
</dbReference>
<evidence type="ECO:0000256" key="1">
    <source>
        <dbReference type="ARBA" id="ARBA00009437"/>
    </source>
</evidence>
<dbReference type="SUPFAM" id="SSF46785">
    <property type="entry name" value="Winged helix' DNA-binding domain"/>
    <property type="match status" value="1"/>
</dbReference>
<reference evidence="6 7" key="1">
    <citation type="submission" date="2020-06" db="EMBL/GenBank/DDBJ databases">
        <title>Actinomadura xiongansis sp. nov., isolated from soil of Baiyangdian.</title>
        <authorList>
            <person name="Zhang X."/>
        </authorList>
    </citation>
    <scope>NUCLEOTIDE SEQUENCE [LARGE SCALE GENOMIC DNA]</scope>
    <source>
        <strain evidence="6 7">HBUM206468</strain>
    </source>
</reference>
<dbReference type="PROSITE" id="PS50931">
    <property type="entry name" value="HTH_LYSR"/>
    <property type="match status" value="1"/>
</dbReference>
<dbReference type="Gene3D" id="3.40.190.10">
    <property type="entry name" value="Periplasmic binding protein-like II"/>
    <property type="match status" value="2"/>
</dbReference>
<organism evidence="6 7">
    <name type="scientific">Actinomadura alba</name>
    <dbReference type="NCBI Taxonomy" id="406431"/>
    <lineage>
        <taxon>Bacteria</taxon>
        <taxon>Bacillati</taxon>
        <taxon>Actinomycetota</taxon>
        <taxon>Actinomycetes</taxon>
        <taxon>Streptosporangiales</taxon>
        <taxon>Thermomonosporaceae</taxon>
        <taxon>Actinomadura</taxon>
    </lineage>
</organism>
<dbReference type="Pfam" id="PF03466">
    <property type="entry name" value="LysR_substrate"/>
    <property type="match status" value="1"/>
</dbReference>
<comment type="caution">
    <text evidence="6">The sequence shown here is derived from an EMBL/GenBank/DDBJ whole genome shotgun (WGS) entry which is preliminary data.</text>
</comment>
<sequence length="303" mass="33515">MVELRHLSYFNAVAELGSIAKAATALHMTQPTLSRQIAQLERTLGYELLRRSARGTSLTPAGKGLHEHAKIIFHHVDRIPEVLRVCSEAERTLQVGIPAGIPHAWFSRFEAQLRRLEPRVRLSLHEATSDEQRRLVQIGMIDVGLVHAEPQGIHSALIMSQQFGCCIRDPDVLRDAKTLTFADLTGLRVMAHSAAETPGEEVRLRAAADAAGSDVHWMFRRFSQHGQLIAETSDADAVLVSEASAAKDFTTWRWIPLAESEPNAVIETWAIWSDPDLTDVDVSISAMRHASESAADRSHGFGR</sequence>
<evidence type="ECO:0000313" key="6">
    <source>
        <dbReference type="EMBL" id="MBC6465788.1"/>
    </source>
</evidence>
<dbReference type="Pfam" id="PF00126">
    <property type="entry name" value="HTH_1"/>
    <property type="match status" value="1"/>
</dbReference>
<dbReference type="PANTHER" id="PTHR30346">
    <property type="entry name" value="TRANSCRIPTIONAL DUAL REGULATOR HCAR-RELATED"/>
    <property type="match status" value="1"/>
</dbReference>
<dbReference type="InterPro" id="IPR036388">
    <property type="entry name" value="WH-like_DNA-bd_sf"/>
</dbReference>
<dbReference type="SUPFAM" id="SSF53850">
    <property type="entry name" value="Periplasmic binding protein-like II"/>
    <property type="match status" value="1"/>
</dbReference>
<protein>
    <submittedName>
        <fullName evidence="6">LysR family transcriptional regulator</fullName>
    </submittedName>
</protein>
<dbReference type="Proteomes" id="UP000805614">
    <property type="component" value="Unassembled WGS sequence"/>
</dbReference>
<keyword evidence="3" id="KW-0238">DNA-binding</keyword>
<evidence type="ECO:0000313" key="7">
    <source>
        <dbReference type="Proteomes" id="UP000805614"/>
    </source>
</evidence>
<dbReference type="PRINTS" id="PR00039">
    <property type="entry name" value="HTHLYSR"/>
</dbReference>